<name>A0A235BQW0_UNCW3</name>
<dbReference type="EMBL" id="NOZP01000134">
    <property type="protein sequence ID" value="OYD14863.1"/>
    <property type="molecule type" value="Genomic_DNA"/>
</dbReference>
<evidence type="ECO:0000313" key="1">
    <source>
        <dbReference type="EMBL" id="OYD14863.1"/>
    </source>
</evidence>
<accession>A0A235BQW0</accession>
<sequence length="333" mass="36654">MFEGAIAVSLVCGLAVCAKKMLPPSPDRFPPHIEEIRTRNRVRLELVFDEDIDPGSVIADSFEVLGPGNKNLELRGAMRGRRPDRVELWTWPQEPVLYRVSGTVTDLAGNIGRFRSRFKGSERKDTIPPRVVRISPAPGSENQIRASVGIGFSEPVDTLTLPGYLFVPGAYDTVFHFAWEPNWQGFNLTLEDSASSGIIYFLLLPGVPDLEGNPLRGQAFTYFTQDSLLEGNAVRGRAIWHHCPLGTGTVLFSEVGEDSEPMPTTGLAPILEGGSFATKLMPGRYRAIAVADTNGDRLMDLTGGPVRFNTDAESLDIFLLPETLPRPIDAYRR</sequence>
<evidence type="ECO:0008006" key="3">
    <source>
        <dbReference type="Google" id="ProtNLM"/>
    </source>
</evidence>
<dbReference type="AlphaFoldDB" id="A0A235BQW0"/>
<gene>
    <name evidence="1" type="ORF">CH330_07410</name>
</gene>
<dbReference type="Proteomes" id="UP000215559">
    <property type="component" value="Unassembled WGS sequence"/>
</dbReference>
<evidence type="ECO:0000313" key="2">
    <source>
        <dbReference type="Proteomes" id="UP000215559"/>
    </source>
</evidence>
<organism evidence="1 2">
    <name type="scientific">candidate division WOR-3 bacterium JGI_Cruoil_03_51_56</name>
    <dbReference type="NCBI Taxonomy" id="1973747"/>
    <lineage>
        <taxon>Bacteria</taxon>
        <taxon>Bacteria division WOR-3</taxon>
    </lineage>
</organism>
<proteinExistence type="predicted"/>
<protein>
    <recommendedName>
        <fullName evidence="3">SbsA Ig-like domain-containing protein</fullName>
    </recommendedName>
</protein>
<reference evidence="1 2" key="1">
    <citation type="submission" date="2017-07" db="EMBL/GenBank/DDBJ databases">
        <title>Recovery of genomes from metagenomes via a dereplication, aggregation, and scoring strategy.</title>
        <authorList>
            <person name="Sieber C.M."/>
            <person name="Probst A.J."/>
            <person name="Sharrar A."/>
            <person name="Thomas B.C."/>
            <person name="Hess M."/>
            <person name="Tringe S.G."/>
            <person name="Banfield J.F."/>
        </authorList>
    </citation>
    <scope>NUCLEOTIDE SEQUENCE [LARGE SCALE GENOMIC DNA]</scope>
    <source>
        <strain evidence="1">JGI_Cruoil_03_51_56</strain>
    </source>
</reference>
<comment type="caution">
    <text evidence="1">The sequence shown here is derived from an EMBL/GenBank/DDBJ whole genome shotgun (WGS) entry which is preliminary data.</text>
</comment>